<evidence type="ECO:0000256" key="1">
    <source>
        <dbReference type="SAM" id="MobiDB-lite"/>
    </source>
</evidence>
<gene>
    <name evidence="2" type="ORF">ACCI49_04045</name>
</gene>
<feature type="compositionally biased region" description="Gly residues" evidence="1">
    <location>
        <begin position="191"/>
        <end position="205"/>
    </location>
</feature>
<protein>
    <submittedName>
        <fullName evidence="2">DUF1190 domain-containing protein</fullName>
    </submittedName>
</protein>
<name>A0ABV4NVJ7_9GAMM</name>
<proteinExistence type="predicted"/>
<evidence type="ECO:0000313" key="2">
    <source>
        <dbReference type="EMBL" id="MFA0810082.1"/>
    </source>
</evidence>
<keyword evidence="3" id="KW-1185">Reference proteome</keyword>
<dbReference type="InterPro" id="IPR009576">
    <property type="entry name" value="Biofilm_formation_YgiB"/>
</dbReference>
<dbReference type="Proteomes" id="UP001569428">
    <property type="component" value="Unassembled WGS sequence"/>
</dbReference>
<dbReference type="EMBL" id="JBGMEK010000005">
    <property type="protein sequence ID" value="MFA0810082.1"/>
    <property type="molecule type" value="Genomic_DNA"/>
</dbReference>
<dbReference type="Pfam" id="PF06693">
    <property type="entry name" value="DUF1190"/>
    <property type="match status" value="1"/>
</dbReference>
<feature type="region of interest" description="Disordered" evidence="1">
    <location>
        <begin position="186"/>
        <end position="205"/>
    </location>
</feature>
<accession>A0ABV4NVJ7</accession>
<organism evidence="2 3">
    <name type="scientific">Microbulbifer epialgicus</name>
    <dbReference type="NCBI Taxonomy" id="393907"/>
    <lineage>
        <taxon>Bacteria</taxon>
        <taxon>Pseudomonadati</taxon>
        <taxon>Pseudomonadota</taxon>
        <taxon>Gammaproteobacteria</taxon>
        <taxon>Cellvibrionales</taxon>
        <taxon>Microbulbiferaceae</taxon>
        <taxon>Microbulbifer</taxon>
    </lineage>
</organism>
<reference evidence="2 3" key="1">
    <citation type="submission" date="2024-08" db="EMBL/GenBank/DDBJ databases">
        <authorList>
            <person name="Ishaq N."/>
        </authorList>
    </citation>
    <scope>NUCLEOTIDE SEQUENCE [LARGE SCALE GENOMIC DNA]</scope>
    <source>
        <strain evidence="2 3">DSM 18651</strain>
    </source>
</reference>
<comment type="caution">
    <text evidence="2">The sequence shown here is derived from an EMBL/GenBank/DDBJ whole genome shotgun (WGS) entry which is preliminary data.</text>
</comment>
<sequence length="205" mass="22356">MKRTKNINLARMRKGRGVSFVLRPLAIGVAAALVGCSSDEEVKVVSSVEDCVDNTQLDEVQCEAAYQRALEEAERTGPKYANLSQCEAEFGNCRESSSGFWMPLMTGFMVASLLDNDRRHYSSGYYNPVYRYSASGSRYYDRLMTADGQVIGRYGKSSYTVDKRAMDPKPKVTKTVSRGGFGSVASAKSSWGGGRSSSGSRGWGG</sequence>
<evidence type="ECO:0000313" key="3">
    <source>
        <dbReference type="Proteomes" id="UP001569428"/>
    </source>
</evidence>
<dbReference type="RefSeq" id="WP_371837695.1">
    <property type="nucleotide sequence ID" value="NZ_JBGMEK010000005.1"/>
</dbReference>